<organism evidence="3 4">
    <name type="scientific">Geomonas oryzisoli</name>
    <dbReference type="NCBI Taxonomy" id="2847992"/>
    <lineage>
        <taxon>Bacteria</taxon>
        <taxon>Pseudomonadati</taxon>
        <taxon>Thermodesulfobacteriota</taxon>
        <taxon>Desulfuromonadia</taxon>
        <taxon>Geobacterales</taxon>
        <taxon>Geobacteraceae</taxon>
        <taxon>Geomonas</taxon>
    </lineage>
</organism>
<reference evidence="3 4" key="1">
    <citation type="submission" date="2021-06" db="EMBL/GenBank/DDBJ databases">
        <title>Gemonas diversity in paddy soil.</title>
        <authorList>
            <person name="Liu G."/>
        </authorList>
    </citation>
    <scope>NUCLEOTIDE SEQUENCE [LARGE SCALE GENOMIC DNA]</scope>
    <source>
        <strain evidence="3 4">RG10</strain>
    </source>
</reference>
<dbReference type="PANTHER" id="PTHR12788">
    <property type="entry name" value="PROTEIN-TYROSINE SULFOTRANSFERASE 2"/>
    <property type="match status" value="1"/>
</dbReference>
<protein>
    <submittedName>
        <fullName evidence="3">Sulfotransferase</fullName>
    </submittedName>
</protein>
<keyword evidence="1" id="KW-0808">Transferase</keyword>
<dbReference type="Proteomes" id="UP000683557">
    <property type="component" value="Chromosome"/>
</dbReference>
<dbReference type="RefSeq" id="WP_216799268.1">
    <property type="nucleotide sequence ID" value="NZ_CP076723.1"/>
</dbReference>
<keyword evidence="4" id="KW-1185">Reference proteome</keyword>
<evidence type="ECO:0000313" key="4">
    <source>
        <dbReference type="Proteomes" id="UP000683557"/>
    </source>
</evidence>
<evidence type="ECO:0000256" key="1">
    <source>
        <dbReference type="ARBA" id="ARBA00022679"/>
    </source>
</evidence>
<evidence type="ECO:0000313" key="3">
    <source>
        <dbReference type="EMBL" id="QWV92463.1"/>
    </source>
</evidence>
<name>A0ABX8J2I9_9BACT</name>
<gene>
    <name evidence="3" type="ORF">KP004_14805</name>
</gene>
<evidence type="ECO:0000256" key="2">
    <source>
        <dbReference type="SAM" id="MobiDB-lite"/>
    </source>
</evidence>
<dbReference type="InterPro" id="IPR026634">
    <property type="entry name" value="TPST-like"/>
</dbReference>
<accession>A0ABX8J2I9</accession>
<feature type="region of interest" description="Disordered" evidence="2">
    <location>
        <begin position="361"/>
        <end position="384"/>
    </location>
</feature>
<dbReference type="EMBL" id="CP076723">
    <property type="protein sequence ID" value="QWV92463.1"/>
    <property type="molecule type" value="Genomic_DNA"/>
</dbReference>
<dbReference type="Pfam" id="PF13469">
    <property type="entry name" value="Sulfotransfer_3"/>
    <property type="match status" value="1"/>
</dbReference>
<proteinExistence type="predicted"/>
<sequence>MNRRNIDKAPVFVIGSYRSGTSVLTWCLGQHPQILALEETNWIAYLSVYLDTLFLLGTVNADHSNISSIGVTEDEFCEFFGQGVNNFISNYLDRYLEAAKARSDQDPRLKSALYNLAHGRGQTKDRWVDGTPENSHFVYGLNRLYPGAKFIHILRTPHDVAKSLQNFSKAGGRDYSEEEAYRTWMRLVNASAEAEAALGPDKVTRVLYSDLVDRPKEVIAHCLDFIGLPFDETCLLPLHKKINSSGDTTISSKPDFERTYIAEASRLYQDLLQLQPRKTVDPERHMAMKDKFLEFAKQFRLEEIDRLSRWGQELDAEIREKDCRILDLQKEVEELGTWGRSLDATIAEMEDEIATLRSQLQEKDDTLPLANGEAPLSPKSHMEE</sequence>
<dbReference type="PANTHER" id="PTHR12788:SF10">
    <property type="entry name" value="PROTEIN-TYROSINE SULFOTRANSFERASE"/>
    <property type="match status" value="1"/>
</dbReference>